<evidence type="ECO:0000256" key="5">
    <source>
        <dbReference type="SAM" id="MobiDB-lite"/>
    </source>
</evidence>
<keyword evidence="3" id="KW-0677">Repeat</keyword>
<dbReference type="SMART" id="SM00320">
    <property type="entry name" value="WD40"/>
    <property type="match status" value="9"/>
</dbReference>
<gene>
    <name evidence="6" type="ORF">PSON_ATCC_30995.1.T0030530</name>
</gene>
<evidence type="ECO:0000313" key="7">
    <source>
        <dbReference type="Proteomes" id="UP000692954"/>
    </source>
</evidence>
<organism evidence="6 7">
    <name type="scientific">Paramecium sonneborni</name>
    <dbReference type="NCBI Taxonomy" id="65129"/>
    <lineage>
        <taxon>Eukaryota</taxon>
        <taxon>Sar</taxon>
        <taxon>Alveolata</taxon>
        <taxon>Ciliophora</taxon>
        <taxon>Intramacronucleata</taxon>
        <taxon>Oligohymenophorea</taxon>
        <taxon>Peniculida</taxon>
        <taxon>Parameciidae</taxon>
        <taxon>Paramecium</taxon>
    </lineage>
</organism>
<keyword evidence="2" id="KW-0853">WD repeat</keyword>
<dbReference type="FunFam" id="2.130.10.10:FF:002471">
    <property type="entry name" value="WD-40 protein, putative"/>
    <property type="match status" value="1"/>
</dbReference>
<reference evidence="6" key="1">
    <citation type="submission" date="2021-01" db="EMBL/GenBank/DDBJ databases">
        <authorList>
            <consortium name="Genoscope - CEA"/>
            <person name="William W."/>
        </authorList>
    </citation>
    <scope>NUCLEOTIDE SEQUENCE</scope>
</reference>
<dbReference type="InterPro" id="IPR050630">
    <property type="entry name" value="WD_repeat_EMAP"/>
</dbReference>
<dbReference type="EMBL" id="CAJJDN010000003">
    <property type="protein sequence ID" value="CAD8049024.1"/>
    <property type="molecule type" value="Genomic_DNA"/>
</dbReference>
<dbReference type="Proteomes" id="UP000692954">
    <property type="component" value="Unassembled WGS sequence"/>
</dbReference>
<comment type="subcellular location">
    <subcellularLocation>
        <location evidence="1">Cell projection</location>
        <location evidence="1">Cilium</location>
    </subcellularLocation>
</comment>
<evidence type="ECO:0000256" key="3">
    <source>
        <dbReference type="ARBA" id="ARBA00022737"/>
    </source>
</evidence>
<dbReference type="GO" id="GO:0031514">
    <property type="term" value="C:motile cilium"/>
    <property type="evidence" value="ECO:0007669"/>
    <property type="project" value="TreeGrafter"/>
</dbReference>
<evidence type="ECO:0000256" key="1">
    <source>
        <dbReference type="ARBA" id="ARBA00004138"/>
    </source>
</evidence>
<keyword evidence="7" id="KW-1185">Reference proteome</keyword>
<sequence length="970" mass="111589">MSEYHDEFQEDQQKLNALNLSWTLGFNYKMVNGVHNLTNDSRKEIFYATAHTGVIFDYGNNQQRLLQGHCNKISCTAYCKELDIIVTADAGPDSMLVIWDAKTGVPRRTIFEPHTNGVQAVDISENGQYLVTLSKEEPDKIQSISFWDWQSQDPRLRTTVLDDKLKDYQYYVTINNNAEQKQNQQQIFEFATTGKKRVVFWSWEYGAAGFEYYSPEVQKNKVLTQTVFIPKNKNVVTGTLDGYIIVWDVSLIIEEYGQPDERRVIKIVNLMNVANKSETQQKKGNAQILLLRVQGRYLVVGASNGSIRFYDFKFRIRAWFEDVVIGQNGLNIQCISSITNLSFANENMFQEDVETESDEEKDKDEQSQKKSKPFVCQDFIVVDDKANVILLKSQQFQEIEKEKKKGTVIMSSIVSPIISISVRPNVPVVAFSCEDNKIYEWNFYEKHNKLKEIKEKGSELQIQSTFIEYSPDGNYLAVCSKNGIVHMYDCKEEKWLKNLLVSETDKTKPKITYLTFSIDSKYFATIDESYAVSVFNFDFDPNSQLKQQKEWIFAGKYRVHHGPIKSVAFGETLDEKNQVQLKVFTIGEDMKLAVYDVLDPTQDPYNRVKLRSVVSIEQECLPSACIWYPINLQREDVLLTTNSEFKLKLWTVLKDLRIICKKTCLGPTFGGHIKRLLLLNPSDMKNEYQDKYLAYSTGEKVVGIIKLPLDGNPNKTMGLIAHPEKIVDLSSTQDGKLFFTSGGDDFAINIWSVDFAALEDNFQTQETEYEIFSNLLDGGPEGQTLRDLKDFFYYSQIRSKDEHTTKARKLDGLVPLTAIADMMRSMGYFPTNQEIENMINEIKFSKYLETGEQISELEINTFLKLYVNHKPVNGVTKGQIYDALKTLSSDTGVMSWDQFVELLKSKGEKLDEQEIEYYLESLMPNKNYPQQLHLNNLCDDLLGFEDMDGTQEQQEQQEEVQDVGSEDEQQ</sequence>
<protein>
    <submittedName>
        <fullName evidence="6">Uncharacterized protein</fullName>
    </submittedName>
</protein>
<dbReference type="AlphaFoldDB" id="A0A8S1KDS3"/>
<accession>A0A8S1KDS3</accession>
<proteinExistence type="predicted"/>
<dbReference type="FunFam" id="1.10.238.10:FF:000740">
    <property type="entry name" value="WD-40 protein, putative"/>
    <property type="match status" value="1"/>
</dbReference>
<comment type="caution">
    <text evidence="6">The sequence shown here is derived from an EMBL/GenBank/DDBJ whole genome shotgun (WGS) entry which is preliminary data.</text>
</comment>
<evidence type="ECO:0000256" key="2">
    <source>
        <dbReference type="ARBA" id="ARBA00022574"/>
    </source>
</evidence>
<name>A0A8S1KDS3_9CILI</name>
<dbReference type="PANTHER" id="PTHR13720:SF13">
    <property type="entry name" value="CILIA- AND FLAGELLA-ASSOCIATED PROTEIN 251"/>
    <property type="match status" value="1"/>
</dbReference>
<dbReference type="PROSITE" id="PS00678">
    <property type="entry name" value="WD_REPEATS_1"/>
    <property type="match status" value="1"/>
</dbReference>
<evidence type="ECO:0000256" key="4">
    <source>
        <dbReference type="ARBA" id="ARBA00023273"/>
    </source>
</evidence>
<feature type="region of interest" description="Disordered" evidence="5">
    <location>
        <begin position="945"/>
        <end position="970"/>
    </location>
</feature>
<dbReference type="Pfam" id="PF00400">
    <property type="entry name" value="WD40"/>
    <property type="match status" value="2"/>
</dbReference>
<evidence type="ECO:0000313" key="6">
    <source>
        <dbReference type="EMBL" id="CAD8049024.1"/>
    </source>
</evidence>
<dbReference type="PANTHER" id="PTHR13720">
    <property type="entry name" value="WD-40 REPEAT PROTEIN"/>
    <property type="match status" value="1"/>
</dbReference>
<dbReference type="InterPro" id="IPR001680">
    <property type="entry name" value="WD40_rpt"/>
</dbReference>
<keyword evidence="4" id="KW-0966">Cell projection</keyword>
<dbReference type="InterPro" id="IPR019775">
    <property type="entry name" value="WD40_repeat_CS"/>
</dbReference>
<dbReference type="FunFam" id="2.130.10.10:FF:001236">
    <property type="entry name" value="Cilia- and flagella-associated protein 251"/>
    <property type="match status" value="1"/>
</dbReference>
<dbReference type="OrthoDB" id="4899631at2759"/>